<evidence type="ECO:0000313" key="2">
    <source>
        <dbReference type="Proteomes" id="UP000230390"/>
    </source>
</evidence>
<organism evidence="1 2">
    <name type="scientific">Massilia eurypsychrophila</name>
    <dbReference type="NCBI Taxonomy" id="1485217"/>
    <lineage>
        <taxon>Bacteria</taxon>
        <taxon>Pseudomonadati</taxon>
        <taxon>Pseudomonadota</taxon>
        <taxon>Betaproteobacteria</taxon>
        <taxon>Burkholderiales</taxon>
        <taxon>Oxalobacteraceae</taxon>
        <taxon>Telluria group</taxon>
        <taxon>Massilia</taxon>
    </lineage>
</organism>
<reference evidence="1 2" key="1">
    <citation type="submission" date="2017-10" db="EMBL/GenBank/DDBJ databases">
        <title>Massilia psychrophilum sp. nov., a novel purple-pigmented bacterium isolated from Tianshan glacier, Xinjiang Municipality, China.</title>
        <authorList>
            <person name="Wang H."/>
        </authorList>
    </citation>
    <scope>NUCLEOTIDE SEQUENCE [LARGE SCALE GENOMIC DNA]</scope>
    <source>
        <strain evidence="1 2">JCM 30074</strain>
    </source>
</reference>
<sequence length="102" mass="11598">MIDRPAKVEFDLSDAQFLLQLAQLESISPRLFDEFSNALEDCAGMPWNDFTDITRPQIFEAAFDGAYVVLRLHFLHGELHVISQLSDDILKLVSITKPLIHV</sequence>
<dbReference type="AlphaFoldDB" id="A0A2G8TJV6"/>
<name>A0A2G8TJV6_9BURK</name>
<protein>
    <submittedName>
        <fullName evidence="1">Uncharacterized protein</fullName>
    </submittedName>
</protein>
<proteinExistence type="predicted"/>
<keyword evidence="2" id="KW-1185">Reference proteome</keyword>
<comment type="caution">
    <text evidence="1">The sequence shown here is derived from an EMBL/GenBank/DDBJ whole genome shotgun (WGS) entry which is preliminary data.</text>
</comment>
<dbReference type="EMBL" id="PDOC01000002">
    <property type="protein sequence ID" value="PIL46335.1"/>
    <property type="molecule type" value="Genomic_DNA"/>
</dbReference>
<gene>
    <name evidence="1" type="ORF">CR105_04460</name>
</gene>
<dbReference type="RefSeq" id="WP_099787225.1">
    <property type="nucleotide sequence ID" value="NZ_JBHLYV010000001.1"/>
</dbReference>
<accession>A0A2G8TJV6</accession>
<evidence type="ECO:0000313" key="1">
    <source>
        <dbReference type="EMBL" id="PIL46335.1"/>
    </source>
</evidence>
<dbReference type="Proteomes" id="UP000230390">
    <property type="component" value="Unassembled WGS sequence"/>
</dbReference>